<feature type="region of interest" description="Disordered" evidence="6">
    <location>
        <begin position="380"/>
        <end position="435"/>
    </location>
</feature>
<keyword evidence="2 5" id="KW-0728">SH3 domain</keyword>
<feature type="compositionally biased region" description="Basic and acidic residues" evidence="6">
    <location>
        <begin position="397"/>
        <end position="424"/>
    </location>
</feature>
<dbReference type="GO" id="GO:0005737">
    <property type="term" value="C:cytoplasm"/>
    <property type="evidence" value="ECO:0007669"/>
    <property type="project" value="TreeGrafter"/>
</dbReference>
<keyword evidence="10" id="KW-1185">Reference proteome</keyword>
<evidence type="ECO:0000313" key="10">
    <source>
        <dbReference type="Proteomes" id="UP000005207"/>
    </source>
</evidence>
<dbReference type="Proteomes" id="UP000005207">
    <property type="component" value="Linkage group LG13"/>
</dbReference>
<feature type="domain" description="SH3" evidence="7">
    <location>
        <begin position="541"/>
        <end position="602"/>
    </location>
</feature>
<dbReference type="InterPro" id="IPR036028">
    <property type="entry name" value="SH3-like_dom_sf"/>
</dbReference>
<reference evidence="10" key="1">
    <citation type="submission" date="2012-01" db="EMBL/GenBank/DDBJ databases">
        <title>The Genome Sequence of Oreochromis niloticus (Nile Tilapia).</title>
        <authorList>
            <consortium name="Broad Institute Genome Assembly Team"/>
            <consortium name="Broad Institute Sequencing Platform"/>
            <person name="Di Palma F."/>
            <person name="Johnson J."/>
            <person name="Lander E.S."/>
            <person name="Lindblad-Toh K."/>
        </authorList>
    </citation>
    <scope>NUCLEOTIDE SEQUENCE [LARGE SCALE GENOMIC DNA]</scope>
</reference>
<gene>
    <name evidence="9" type="primary">LOC100702878</name>
</gene>
<feature type="region of interest" description="Disordered" evidence="6">
    <location>
        <begin position="605"/>
        <end position="627"/>
    </location>
</feature>
<dbReference type="GO" id="GO:0030055">
    <property type="term" value="C:cell-substrate junction"/>
    <property type="evidence" value="ECO:0007669"/>
    <property type="project" value="TreeGrafter"/>
</dbReference>
<feature type="region of interest" description="Disordered" evidence="6">
    <location>
        <begin position="42"/>
        <end position="79"/>
    </location>
</feature>
<feature type="domain" description="SoHo" evidence="8">
    <location>
        <begin position="163"/>
        <end position="220"/>
    </location>
</feature>
<dbReference type="PANTHER" id="PTHR14167:SF64">
    <property type="entry name" value="SORBIN AND SH3 DOMAIN-CONTAINING PROTEIN 1"/>
    <property type="match status" value="1"/>
</dbReference>
<reference evidence="9" key="3">
    <citation type="submission" date="2025-09" db="UniProtKB">
        <authorList>
            <consortium name="Ensembl"/>
        </authorList>
    </citation>
    <scope>IDENTIFICATION</scope>
</reference>
<feature type="domain" description="SH3" evidence="7">
    <location>
        <begin position="467"/>
        <end position="526"/>
    </location>
</feature>
<feature type="compositionally biased region" description="Basic and acidic residues" evidence="6">
    <location>
        <begin position="274"/>
        <end position="302"/>
    </location>
</feature>
<evidence type="ECO:0000256" key="4">
    <source>
        <dbReference type="ARBA" id="ARBA00022949"/>
    </source>
</evidence>
<dbReference type="SMART" id="SM00459">
    <property type="entry name" value="Sorb"/>
    <property type="match status" value="1"/>
</dbReference>
<dbReference type="GO" id="GO:0005634">
    <property type="term" value="C:nucleus"/>
    <property type="evidence" value="ECO:0007669"/>
    <property type="project" value="TreeGrafter"/>
</dbReference>
<organism evidence="9 10">
    <name type="scientific">Oreochromis niloticus</name>
    <name type="common">Nile tilapia</name>
    <name type="synonym">Tilapia nilotica</name>
    <dbReference type="NCBI Taxonomy" id="8128"/>
    <lineage>
        <taxon>Eukaryota</taxon>
        <taxon>Metazoa</taxon>
        <taxon>Chordata</taxon>
        <taxon>Craniata</taxon>
        <taxon>Vertebrata</taxon>
        <taxon>Euteleostomi</taxon>
        <taxon>Actinopterygii</taxon>
        <taxon>Neopterygii</taxon>
        <taxon>Teleostei</taxon>
        <taxon>Neoteleostei</taxon>
        <taxon>Acanthomorphata</taxon>
        <taxon>Ovalentaria</taxon>
        <taxon>Cichlomorphae</taxon>
        <taxon>Cichliformes</taxon>
        <taxon>Cichlidae</taxon>
        <taxon>African cichlids</taxon>
        <taxon>Pseudocrenilabrinae</taxon>
        <taxon>Oreochromini</taxon>
        <taxon>Oreochromis</taxon>
    </lineage>
</organism>
<dbReference type="PRINTS" id="PR00499">
    <property type="entry name" value="P67PHOX"/>
</dbReference>
<dbReference type="Pfam" id="PF02208">
    <property type="entry name" value="Sorb"/>
    <property type="match status" value="1"/>
</dbReference>
<sequence>MFSDLDPSRVCKGKGVVTLRATLVHIDDEDCISDEPNVISTPSGWTSQINGDSSKAGLAEGGSNDTADLPPVNNTLCQNNSSESIKENRAPFFTDVQNSVTSTPSSVYPCTSIVNPTIVLLQHNREQQKQLSHSEDPTPERDKSPESRSETVSPVPEMDGKRQRLSLHSPVLSPLNKPIVPVRNTEKSKDWYKTMFKQIHKIPEPIEENPYRPTYIFPESYEIQVKSKDDGPTPFGYLEDVRAVPRSKSENEVDSRGRSMPVPMRSSSLKPSAKRNEWEPPDIKVDTRKYRAEPKSIFEYEPGKSSVLKLERTSAPSFSPLETASDLQQYSSSKSGHSEVEKDRGSSTDEPVAPECDRHVYKSVLEGGDIPLQGLRALNKRHGSSSSSKDSSPAHGESQDEVLRRRHGDKEKILEEQRRLKREQEEADTASRRHTSIVPTHHQFITNERFGDLLNITDNTEKRKSGIEKTPAMARFDFRAETLKELPFQKGDIVYIIRQVDQNWYEGEHHGRVGIFPRSYVELLPPTEKAQPKKSAPVQVLEYGEAVARFNFTGDTVVEMSFRKGERITLIRRVDENWYEGKISGTNRQGIFPVTYVEVHKRPRVKNGVEYPDPPVSHSPQRSTNASPQFVKNEADHHGRSTRSPVMLFDIQDNNNVNSFAQPQSHSSSPEPSRLNCGIFQALYSYVPQNDDELELQEGDLVSVMEKCDDGWFVGTSKRTKQFGTFPGNYVKEVKL</sequence>
<evidence type="ECO:0000259" key="7">
    <source>
        <dbReference type="PROSITE" id="PS50002"/>
    </source>
</evidence>
<evidence type="ECO:0000313" key="9">
    <source>
        <dbReference type="Ensembl" id="ENSONIP00000060271.1"/>
    </source>
</evidence>
<dbReference type="Pfam" id="PF00018">
    <property type="entry name" value="SH3_1"/>
    <property type="match status" value="1"/>
</dbReference>
<dbReference type="InterPro" id="IPR003127">
    <property type="entry name" value="SoHo_dom"/>
</dbReference>
<dbReference type="GO" id="GO:0031589">
    <property type="term" value="P:cell-substrate adhesion"/>
    <property type="evidence" value="ECO:0007669"/>
    <property type="project" value="TreeGrafter"/>
</dbReference>
<evidence type="ECO:0000256" key="3">
    <source>
        <dbReference type="ARBA" id="ARBA00022737"/>
    </source>
</evidence>
<dbReference type="PANTHER" id="PTHR14167">
    <property type="entry name" value="SH3 DOMAIN-CONTAINING"/>
    <property type="match status" value="1"/>
</dbReference>
<dbReference type="SMART" id="SM00326">
    <property type="entry name" value="SH3"/>
    <property type="match status" value="3"/>
</dbReference>
<name>A0A669DPC4_ORENI</name>
<dbReference type="FunFam" id="2.30.30.40:FF:000001">
    <property type="entry name" value="Sorbin and SH3 domain-containing protein 1 isoform 2"/>
    <property type="match status" value="1"/>
</dbReference>
<evidence type="ECO:0000259" key="8">
    <source>
        <dbReference type="PROSITE" id="PS50831"/>
    </source>
</evidence>
<feature type="region of interest" description="Disordered" evidence="6">
    <location>
        <begin position="227"/>
        <end position="360"/>
    </location>
</feature>
<evidence type="ECO:0000256" key="6">
    <source>
        <dbReference type="SAM" id="MobiDB-lite"/>
    </source>
</evidence>
<feature type="compositionally biased region" description="Basic and acidic residues" evidence="6">
    <location>
        <begin position="239"/>
        <end position="257"/>
    </location>
</feature>
<feature type="compositionally biased region" description="Polar residues" evidence="6">
    <location>
        <begin position="618"/>
        <end position="627"/>
    </location>
</feature>
<accession>A0A669DPC4</accession>
<keyword evidence="4" id="KW-0965">Cell junction</keyword>
<feature type="compositionally biased region" description="Polar residues" evidence="6">
    <location>
        <begin position="42"/>
        <end position="53"/>
    </location>
</feature>
<evidence type="ECO:0000256" key="5">
    <source>
        <dbReference type="PROSITE-ProRule" id="PRU00192"/>
    </source>
</evidence>
<reference evidence="9" key="2">
    <citation type="submission" date="2025-08" db="UniProtKB">
        <authorList>
            <consortium name="Ensembl"/>
        </authorList>
    </citation>
    <scope>IDENTIFICATION</scope>
</reference>
<protein>
    <submittedName>
        <fullName evidence="9">Sorbin and SH3 domain containing 1</fullName>
    </submittedName>
</protein>
<feature type="compositionally biased region" description="Polar residues" evidence="6">
    <location>
        <begin position="314"/>
        <end position="335"/>
    </location>
</feature>
<feature type="compositionally biased region" description="Basic and acidic residues" evidence="6">
    <location>
        <begin position="336"/>
        <end position="347"/>
    </location>
</feature>
<dbReference type="PRINTS" id="PR00452">
    <property type="entry name" value="SH3DOMAIN"/>
</dbReference>
<feature type="region of interest" description="Disordered" evidence="6">
    <location>
        <begin position="124"/>
        <end position="166"/>
    </location>
</feature>
<dbReference type="FunFam" id="2.30.30.40:FF:000004">
    <property type="entry name" value="Sorbin and SH3 domain-containing protein 1 isoform 2"/>
    <property type="match status" value="1"/>
</dbReference>
<dbReference type="InterPro" id="IPR001452">
    <property type="entry name" value="SH3_domain"/>
</dbReference>
<feature type="compositionally biased region" description="Basic and acidic residues" evidence="6">
    <location>
        <begin position="124"/>
        <end position="149"/>
    </location>
</feature>
<dbReference type="GeneTree" id="ENSGT00940000158658"/>
<evidence type="ECO:0000256" key="1">
    <source>
        <dbReference type="ARBA" id="ARBA00004282"/>
    </source>
</evidence>
<dbReference type="PROSITE" id="PS50831">
    <property type="entry name" value="SOHO"/>
    <property type="match status" value="1"/>
</dbReference>
<evidence type="ECO:0000256" key="2">
    <source>
        <dbReference type="ARBA" id="ARBA00022443"/>
    </source>
</evidence>
<dbReference type="CDD" id="cd11780">
    <property type="entry name" value="SH3_Sorbs_3"/>
    <property type="match status" value="1"/>
</dbReference>
<dbReference type="Gene3D" id="2.30.30.40">
    <property type="entry name" value="SH3 Domains"/>
    <property type="match status" value="3"/>
</dbReference>
<proteinExistence type="predicted"/>
<comment type="subcellular location">
    <subcellularLocation>
        <location evidence="1">Cell junction</location>
    </subcellularLocation>
</comment>
<dbReference type="SUPFAM" id="SSF50044">
    <property type="entry name" value="SH3-domain"/>
    <property type="match status" value="3"/>
</dbReference>
<dbReference type="Pfam" id="PF14604">
    <property type="entry name" value="SH3_9"/>
    <property type="match status" value="1"/>
</dbReference>
<dbReference type="AlphaFoldDB" id="A0A669DPC4"/>
<feature type="domain" description="SH3" evidence="7">
    <location>
        <begin position="675"/>
        <end position="736"/>
    </location>
</feature>
<dbReference type="Ensembl" id="ENSONIT00000041358.1">
    <property type="protein sequence ID" value="ENSONIP00000060271.1"/>
    <property type="gene ID" value="ENSONIG00000010334.2"/>
</dbReference>
<dbReference type="Pfam" id="PF07653">
    <property type="entry name" value="SH3_2"/>
    <property type="match status" value="1"/>
</dbReference>
<dbReference type="PROSITE" id="PS50002">
    <property type="entry name" value="SH3"/>
    <property type="match status" value="3"/>
</dbReference>
<keyword evidence="3" id="KW-0677">Repeat</keyword>
<dbReference type="InterPro" id="IPR050384">
    <property type="entry name" value="Endophilin_SH3RF"/>
</dbReference>